<proteinExistence type="predicted"/>
<dbReference type="GO" id="GO:0004930">
    <property type="term" value="F:G protein-coupled receptor activity"/>
    <property type="evidence" value="ECO:0007669"/>
    <property type="project" value="TreeGrafter"/>
</dbReference>
<dbReference type="AlphaFoldDB" id="A0A9Q0LL45"/>
<dbReference type="GO" id="GO:0005886">
    <property type="term" value="C:plasma membrane"/>
    <property type="evidence" value="ECO:0007669"/>
    <property type="project" value="TreeGrafter"/>
</dbReference>
<evidence type="ECO:0000256" key="4">
    <source>
        <dbReference type="ARBA" id="ARBA00023136"/>
    </source>
</evidence>
<feature type="compositionally biased region" description="Polar residues" evidence="5">
    <location>
        <begin position="280"/>
        <end position="292"/>
    </location>
</feature>
<evidence type="ECO:0000256" key="1">
    <source>
        <dbReference type="ARBA" id="ARBA00004141"/>
    </source>
</evidence>
<evidence type="ECO:0000256" key="2">
    <source>
        <dbReference type="ARBA" id="ARBA00022692"/>
    </source>
</evidence>
<protein>
    <submittedName>
        <fullName evidence="7">G protein-coupled receptor</fullName>
    </submittedName>
</protein>
<feature type="transmembrane region" description="Helical" evidence="6">
    <location>
        <begin position="108"/>
        <end position="130"/>
    </location>
</feature>
<sequence>MGLDTNSIFSIIGSILGMLGSLIFILVYLFIKEIRDFSRKYIFTLSIYNFLLGLFAVIKGSSSDNFCKAQGFFLGLLFSASCSFIFFLALVYYLKLYHEKKVDESRKFFIIGNFFIFIIGLIVALIFIFFGDIDVGSTYWCWITNVKIEAVIYSIVWFSLLGTLVLYSITFFKIRKNKTIPKSFQYKIFALGWIYLLTELGTSIKRGRQLVDPTVEDNLFLDITQAVGFPMLGFWDSVFFVFFDKNVRKLFFHKKSKYENLKQEITEGNPINDSNKEDSLSNSTMENSNSDK</sequence>
<gene>
    <name evidence="7" type="ORF">M0811_01019</name>
</gene>
<evidence type="ECO:0000313" key="8">
    <source>
        <dbReference type="Proteomes" id="UP001149090"/>
    </source>
</evidence>
<organism evidence="7 8">
    <name type="scientific">Anaeramoeba ignava</name>
    <name type="common">Anaerobic marine amoeba</name>
    <dbReference type="NCBI Taxonomy" id="1746090"/>
    <lineage>
        <taxon>Eukaryota</taxon>
        <taxon>Metamonada</taxon>
        <taxon>Anaeramoebidae</taxon>
        <taxon>Anaeramoeba</taxon>
    </lineage>
</organism>
<reference evidence="7" key="1">
    <citation type="submission" date="2022-10" db="EMBL/GenBank/DDBJ databases">
        <title>Novel sulphate-reducing endosymbionts in the free-living metamonad Anaeramoeba.</title>
        <authorList>
            <person name="Jerlstrom-Hultqvist J."/>
            <person name="Cepicka I."/>
            <person name="Gallot-Lavallee L."/>
            <person name="Salas-Leiva D."/>
            <person name="Curtis B.A."/>
            <person name="Zahonova K."/>
            <person name="Pipaliya S."/>
            <person name="Dacks J."/>
            <person name="Roger A.J."/>
        </authorList>
    </citation>
    <scope>NUCLEOTIDE SEQUENCE</scope>
    <source>
        <strain evidence="7">BMAN</strain>
    </source>
</reference>
<dbReference type="EMBL" id="JAPDFW010000070">
    <property type="protein sequence ID" value="KAJ5074389.1"/>
    <property type="molecule type" value="Genomic_DNA"/>
</dbReference>
<evidence type="ECO:0000256" key="3">
    <source>
        <dbReference type="ARBA" id="ARBA00022989"/>
    </source>
</evidence>
<dbReference type="Proteomes" id="UP001149090">
    <property type="component" value="Unassembled WGS sequence"/>
</dbReference>
<accession>A0A9Q0LL45</accession>
<keyword evidence="4 6" id="KW-0472">Membrane</keyword>
<feature type="transmembrane region" description="Helical" evidence="6">
    <location>
        <begin position="72"/>
        <end position="96"/>
    </location>
</feature>
<keyword evidence="2 6" id="KW-0812">Transmembrane</keyword>
<feature type="region of interest" description="Disordered" evidence="5">
    <location>
        <begin position="264"/>
        <end position="292"/>
    </location>
</feature>
<dbReference type="Gene3D" id="1.20.1070.10">
    <property type="entry name" value="Rhodopsin 7-helix transmembrane proteins"/>
    <property type="match status" value="1"/>
</dbReference>
<dbReference type="SUPFAM" id="SSF81321">
    <property type="entry name" value="Family A G protein-coupled receptor-like"/>
    <property type="match status" value="1"/>
</dbReference>
<name>A0A9Q0LL45_ANAIG</name>
<dbReference type="PANTHER" id="PTHR23112">
    <property type="entry name" value="G PROTEIN-COUPLED RECEPTOR 157-RELATED"/>
    <property type="match status" value="1"/>
</dbReference>
<evidence type="ECO:0000313" key="7">
    <source>
        <dbReference type="EMBL" id="KAJ5074389.1"/>
    </source>
</evidence>
<feature type="transmembrane region" description="Helical" evidence="6">
    <location>
        <begin position="150"/>
        <end position="172"/>
    </location>
</feature>
<keyword evidence="7" id="KW-0675">Receptor</keyword>
<feature type="transmembrane region" description="Helical" evidence="6">
    <location>
        <begin position="223"/>
        <end position="243"/>
    </location>
</feature>
<feature type="transmembrane region" description="Helical" evidence="6">
    <location>
        <begin position="6"/>
        <end position="29"/>
    </location>
</feature>
<dbReference type="OrthoDB" id="100006at2759"/>
<comment type="subcellular location">
    <subcellularLocation>
        <location evidence="1">Membrane</location>
        <topology evidence="1">Multi-pass membrane protein</topology>
    </subcellularLocation>
</comment>
<dbReference type="PANTHER" id="PTHR23112:SF0">
    <property type="entry name" value="TRANSMEMBRANE PROTEIN 116"/>
    <property type="match status" value="1"/>
</dbReference>
<keyword evidence="3 6" id="KW-1133">Transmembrane helix</keyword>
<feature type="transmembrane region" description="Helical" evidence="6">
    <location>
        <begin position="184"/>
        <end position="203"/>
    </location>
</feature>
<dbReference type="GO" id="GO:0007189">
    <property type="term" value="P:adenylate cyclase-activating G protein-coupled receptor signaling pathway"/>
    <property type="evidence" value="ECO:0007669"/>
    <property type="project" value="TreeGrafter"/>
</dbReference>
<keyword evidence="8" id="KW-1185">Reference proteome</keyword>
<comment type="caution">
    <text evidence="7">The sequence shown here is derived from an EMBL/GenBank/DDBJ whole genome shotgun (WGS) entry which is preliminary data.</text>
</comment>
<evidence type="ECO:0000256" key="6">
    <source>
        <dbReference type="SAM" id="Phobius"/>
    </source>
</evidence>
<feature type="transmembrane region" description="Helical" evidence="6">
    <location>
        <begin position="41"/>
        <end position="60"/>
    </location>
</feature>
<evidence type="ECO:0000256" key="5">
    <source>
        <dbReference type="SAM" id="MobiDB-lite"/>
    </source>
</evidence>